<evidence type="ECO:0000256" key="6">
    <source>
        <dbReference type="ARBA" id="ARBA00022777"/>
    </source>
</evidence>
<accession>A0ABW5FS86</accession>
<dbReference type="Gene3D" id="3.30.565.10">
    <property type="entry name" value="Histidine kinase-like ATPase, C-terminal domain"/>
    <property type="match status" value="1"/>
</dbReference>
<dbReference type="Proteomes" id="UP001597417">
    <property type="component" value="Unassembled WGS sequence"/>
</dbReference>
<dbReference type="Pfam" id="PF07730">
    <property type="entry name" value="HisKA_3"/>
    <property type="match status" value="1"/>
</dbReference>
<evidence type="ECO:0000259" key="10">
    <source>
        <dbReference type="Pfam" id="PF02518"/>
    </source>
</evidence>
<feature type="domain" description="Histidine kinase/HSP90-like ATPase" evidence="10">
    <location>
        <begin position="280"/>
        <end position="358"/>
    </location>
</feature>
<comment type="catalytic activity">
    <reaction evidence="1">
        <text>ATP + protein L-histidine = ADP + protein N-phospho-L-histidine.</text>
        <dbReference type="EC" id="2.7.13.3"/>
    </reaction>
</comment>
<sequence>MRNVSGALARQSMLVAGVCVVTDGGQFLILGPPLTGWRPWALLVATVIANAALALPARWSGAVLVGHAALTTVGPVLGLGIRADDAGLLIAGYRAGAWLGTRSAAVALAALMAALVASPILAGNRVGHDWRLLVLYVLMRGLLPWLVGRYTTARRAYLADLEQRETEAVRRAVIEERGAIARDLHDVISHHVSAIGIHAGAARLALAGQDADGPVPRSLSAVEKASRSAMSDLHRLLDLLHGQSPEALQPGLNDLCDLLHGLPARLVVHGKARELPPSLEIALYRIAQEALTNALRHGDGGSIEVELAYTDNEVALTVTNTVPREARQNGERHHGLAGIRRRVTLYGGKLGYGPEDGRWRLTASFQLEGEPTVPIVTNPTTATAETGLCKRCGYGPSPPAFGRIGKWQPR</sequence>
<keyword evidence="9" id="KW-0472">Membrane</keyword>
<evidence type="ECO:0000259" key="11">
    <source>
        <dbReference type="Pfam" id="PF07730"/>
    </source>
</evidence>
<keyword evidence="6 12" id="KW-0418">Kinase</keyword>
<evidence type="ECO:0000256" key="7">
    <source>
        <dbReference type="ARBA" id="ARBA00022840"/>
    </source>
</evidence>
<evidence type="ECO:0000256" key="1">
    <source>
        <dbReference type="ARBA" id="ARBA00000085"/>
    </source>
</evidence>
<dbReference type="Gene3D" id="1.20.5.1930">
    <property type="match status" value="1"/>
</dbReference>
<dbReference type="RefSeq" id="WP_378265591.1">
    <property type="nucleotide sequence ID" value="NZ_JBHUKR010000007.1"/>
</dbReference>
<feature type="domain" description="Signal transduction histidine kinase subgroup 3 dimerisation and phosphoacceptor" evidence="11">
    <location>
        <begin position="176"/>
        <end position="241"/>
    </location>
</feature>
<dbReference type="InterPro" id="IPR036890">
    <property type="entry name" value="HATPase_C_sf"/>
</dbReference>
<feature type="transmembrane region" description="Helical" evidence="9">
    <location>
        <begin position="37"/>
        <end position="55"/>
    </location>
</feature>
<evidence type="ECO:0000256" key="4">
    <source>
        <dbReference type="ARBA" id="ARBA00022679"/>
    </source>
</evidence>
<feature type="transmembrane region" description="Helical" evidence="9">
    <location>
        <begin position="62"/>
        <end position="83"/>
    </location>
</feature>
<feature type="transmembrane region" description="Helical" evidence="9">
    <location>
        <begin position="12"/>
        <end position="31"/>
    </location>
</feature>
<keyword evidence="4" id="KW-0808">Transferase</keyword>
<dbReference type="InterPro" id="IPR050482">
    <property type="entry name" value="Sensor_HK_TwoCompSys"/>
</dbReference>
<keyword evidence="9" id="KW-1133">Transmembrane helix</keyword>
<evidence type="ECO:0000256" key="8">
    <source>
        <dbReference type="ARBA" id="ARBA00023012"/>
    </source>
</evidence>
<keyword evidence="13" id="KW-1185">Reference proteome</keyword>
<proteinExistence type="predicted"/>
<dbReference type="EMBL" id="JBHUKR010000007">
    <property type="protein sequence ID" value="MFD2417658.1"/>
    <property type="molecule type" value="Genomic_DNA"/>
</dbReference>
<keyword evidence="5" id="KW-0547">Nucleotide-binding</keyword>
<protein>
    <recommendedName>
        <fullName evidence="2">histidine kinase</fullName>
        <ecNumber evidence="2">2.7.13.3</ecNumber>
    </recommendedName>
</protein>
<dbReference type="PANTHER" id="PTHR24421:SF10">
    <property type="entry name" value="NITRATE_NITRITE SENSOR PROTEIN NARQ"/>
    <property type="match status" value="1"/>
</dbReference>
<reference evidence="13" key="1">
    <citation type="journal article" date="2019" name="Int. J. Syst. Evol. Microbiol.">
        <title>The Global Catalogue of Microorganisms (GCM) 10K type strain sequencing project: providing services to taxonomists for standard genome sequencing and annotation.</title>
        <authorList>
            <consortium name="The Broad Institute Genomics Platform"/>
            <consortium name="The Broad Institute Genome Sequencing Center for Infectious Disease"/>
            <person name="Wu L."/>
            <person name="Ma J."/>
        </authorList>
    </citation>
    <scope>NUCLEOTIDE SEQUENCE [LARGE SCALE GENOMIC DNA]</scope>
    <source>
        <strain evidence="13">CGMCC 4.7645</strain>
    </source>
</reference>
<evidence type="ECO:0000256" key="3">
    <source>
        <dbReference type="ARBA" id="ARBA00022553"/>
    </source>
</evidence>
<keyword evidence="9" id="KW-0812">Transmembrane</keyword>
<dbReference type="PANTHER" id="PTHR24421">
    <property type="entry name" value="NITRATE/NITRITE SENSOR PROTEIN NARX-RELATED"/>
    <property type="match status" value="1"/>
</dbReference>
<dbReference type="EC" id="2.7.13.3" evidence="2"/>
<dbReference type="CDD" id="cd16917">
    <property type="entry name" value="HATPase_UhpB-NarQ-NarX-like"/>
    <property type="match status" value="1"/>
</dbReference>
<evidence type="ECO:0000256" key="5">
    <source>
        <dbReference type="ARBA" id="ARBA00022741"/>
    </source>
</evidence>
<feature type="transmembrane region" description="Helical" evidence="9">
    <location>
        <begin position="103"/>
        <end position="123"/>
    </location>
</feature>
<dbReference type="Pfam" id="PF02518">
    <property type="entry name" value="HATPase_c"/>
    <property type="match status" value="1"/>
</dbReference>
<dbReference type="InterPro" id="IPR003594">
    <property type="entry name" value="HATPase_dom"/>
</dbReference>
<organism evidence="12 13">
    <name type="scientific">Amycolatopsis pigmentata</name>
    <dbReference type="NCBI Taxonomy" id="450801"/>
    <lineage>
        <taxon>Bacteria</taxon>
        <taxon>Bacillati</taxon>
        <taxon>Actinomycetota</taxon>
        <taxon>Actinomycetes</taxon>
        <taxon>Pseudonocardiales</taxon>
        <taxon>Pseudonocardiaceae</taxon>
        <taxon>Amycolatopsis</taxon>
    </lineage>
</organism>
<keyword evidence="3" id="KW-0597">Phosphoprotein</keyword>
<evidence type="ECO:0000256" key="9">
    <source>
        <dbReference type="SAM" id="Phobius"/>
    </source>
</evidence>
<evidence type="ECO:0000313" key="12">
    <source>
        <dbReference type="EMBL" id="MFD2417658.1"/>
    </source>
</evidence>
<evidence type="ECO:0000256" key="2">
    <source>
        <dbReference type="ARBA" id="ARBA00012438"/>
    </source>
</evidence>
<keyword evidence="7" id="KW-0067">ATP-binding</keyword>
<dbReference type="SUPFAM" id="SSF55874">
    <property type="entry name" value="ATPase domain of HSP90 chaperone/DNA topoisomerase II/histidine kinase"/>
    <property type="match status" value="1"/>
</dbReference>
<feature type="transmembrane region" description="Helical" evidence="9">
    <location>
        <begin position="130"/>
        <end position="147"/>
    </location>
</feature>
<keyword evidence="8" id="KW-0902">Two-component regulatory system</keyword>
<dbReference type="InterPro" id="IPR011712">
    <property type="entry name" value="Sig_transdc_His_kin_sub3_dim/P"/>
</dbReference>
<name>A0ABW5FS86_9PSEU</name>
<dbReference type="GO" id="GO:0016301">
    <property type="term" value="F:kinase activity"/>
    <property type="evidence" value="ECO:0007669"/>
    <property type="project" value="UniProtKB-KW"/>
</dbReference>
<comment type="caution">
    <text evidence="12">The sequence shown here is derived from an EMBL/GenBank/DDBJ whole genome shotgun (WGS) entry which is preliminary data.</text>
</comment>
<evidence type="ECO:0000313" key="13">
    <source>
        <dbReference type="Proteomes" id="UP001597417"/>
    </source>
</evidence>
<gene>
    <name evidence="12" type="ORF">ACFSXZ_15120</name>
</gene>